<dbReference type="RefSeq" id="WP_326615792.1">
    <property type="nucleotide sequence ID" value="NZ_CP109106.1"/>
</dbReference>
<dbReference type="EMBL" id="CP109106">
    <property type="protein sequence ID" value="WSB66663.1"/>
    <property type="molecule type" value="Genomic_DNA"/>
</dbReference>
<reference evidence="2 3" key="1">
    <citation type="submission" date="2022-10" db="EMBL/GenBank/DDBJ databases">
        <title>The complete genomes of actinobacterial strains from the NBC collection.</title>
        <authorList>
            <person name="Joergensen T.S."/>
            <person name="Alvarez Arevalo M."/>
            <person name="Sterndorff E.B."/>
            <person name="Faurdal D."/>
            <person name="Vuksanovic O."/>
            <person name="Mourched A.-S."/>
            <person name="Charusanti P."/>
            <person name="Shaw S."/>
            <person name="Blin K."/>
            <person name="Weber T."/>
        </authorList>
    </citation>
    <scope>NUCLEOTIDE SEQUENCE [LARGE SCALE GENOMIC DNA]</scope>
    <source>
        <strain evidence="2 3">NBC 01774</strain>
    </source>
</reference>
<evidence type="ECO:0000256" key="1">
    <source>
        <dbReference type="SAM" id="MobiDB-lite"/>
    </source>
</evidence>
<gene>
    <name evidence="2" type="ORF">OG863_00965</name>
</gene>
<evidence type="ECO:0000313" key="3">
    <source>
        <dbReference type="Proteomes" id="UP001344251"/>
    </source>
</evidence>
<sequence>MTFADVERYMGAVGAEFAGPFGQPWRPGKRPYGQSALEVAAAALKGFYVHLGKRGINPSLNKALDLERLPTTADRRRALLGHPLRSMPANPWHPRRPYAAVTPRCSRKGPDPSSAAPSTRRTTA</sequence>
<protein>
    <recommendedName>
        <fullName evidence="4">Integrase</fullName>
    </recommendedName>
</protein>
<organism evidence="2 3">
    <name type="scientific">Streptomyces decoyicus</name>
    <dbReference type="NCBI Taxonomy" id="249567"/>
    <lineage>
        <taxon>Bacteria</taxon>
        <taxon>Bacillati</taxon>
        <taxon>Actinomycetota</taxon>
        <taxon>Actinomycetes</taxon>
        <taxon>Kitasatosporales</taxon>
        <taxon>Streptomycetaceae</taxon>
        <taxon>Streptomyces</taxon>
    </lineage>
</organism>
<evidence type="ECO:0000313" key="2">
    <source>
        <dbReference type="EMBL" id="WSB66663.1"/>
    </source>
</evidence>
<feature type="region of interest" description="Disordered" evidence="1">
    <location>
        <begin position="81"/>
        <end position="124"/>
    </location>
</feature>
<accession>A0ABZ1F9A1</accession>
<name>A0ABZ1F9A1_9ACTN</name>
<evidence type="ECO:0008006" key="4">
    <source>
        <dbReference type="Google" id="ProtNLM"/>
    </source>
</evidence>
<keyword evidence="3" id="KW-1185">Reference proteome</keyword>
<proteinExistence type="predicted"/>
<feature type="compositionally biased region" description="Polar residues" evidence="1">
    <location>
        <begin position="115"/>
        <end position="124"/>
    </location>
</feature>
<dbReference type="Proteomes" id="UP001344251">
    <property type="component" value="Chromosome"/>
</dbReference>